<proteinExistence type="inferred from homology"/>
<evidence type="ECO:0000256" key="8">
    <source>
        <dbReference type="PROSITE-ProRule" id="PRU00221"/>
    </source>
</evidence>
<dbReference type="Pfam" id="PF24807">
    <property type="entry name" value="WD40_CDC20-Fz"/>
    <property type="match status" value="1"/>
</dbReference>
<dbReference type="GO" id="GO:0051301">
    <property type="term" value="P:cell division"/>
    <property type="evidence" value="ECO:0007669"/>
    <property type="project" value="UniProtKB-KW"/>
</dbReference>
<dbReference type="PANTHER" id="PTHR19918">
    <property type="entry name" value="CELL DIVISION CYCLE 20 CDC20 FIZZY -RELATED"/>
    <property type="match status" value="1"/>
</dbReference>
<dbReference type="InterPro" id="IPR033010">
    <property type="entry name" value="Cdc20/Fizzy"/>
</dbReference>
<dbReference type="InterPro" id="IPR015943">
    <property type="entry name" value="WD40/YVTN_repeat-like_dom_sf"/>
</dbReference>
<keyword evidence="5" id="KW-0498">Mitosis</keyword>
<dbReference type="InterPro" id="IPR036322">
    <property type="entry name" value="WD40_repeat_dom_sf"/>
</dbReference>
<dbReference type="SMART" id="SM00320">
    <property type="entry name" value="WD40"/>
    <property type="match status" value="6"/>
</dbReference>
<dbReference type="Gene3D" id="2.130.10.10">
    <property type="entry name" value="YVTN repeat-like/Quinoprotein amine dehydrogenase"/>
    <property type="match status" value="1"/>
</dbReference>
<dbReference type="SUPFAM" id="SSF50978">
    <property type="entry name" value="WD40 repeat-like"/>
    <property type="match status" value="1"/>
</dbReference>
<sequence length="480" mass="53411">MFRLLPVKSIALKPKKTNSSETATKPNPNGSVSMNSSSSSSSLKGQSRRCPLQENLDRFIPNRSAMDFDYADYKLNEATKKVRENDSCFGMSSPSKEAYRRQLAEIFNMNRTRILAFKNKPPTPVELIPQSHSKPSYPLLHHSKHTKPHRRIIPQKPEKILSAPDLVDDYHLNLLDWGSTNVLAIALESTVYLRDPWDPSVDATSELVTIDDELVTSVSWAPDGRHIAVGWNNSQVQIWDSTANRKLRTLRDGHRSGVGSMAWNNHILTTGAMDGNIINNDIRVRDHVIETFTGHTHEVCGLKWSPSGQQLASGGGDHLLHIWDRRSTQWLHRLEEHTGAVKALAWCPFQGNLLATGEGSVAGCINFWNTHTGACLNSIDTSSQVSALLWNKNQRELLSSHGFPHNQLTLWKYPSMVKATELTGHTSRVLSMAQSPDGCSVASAAADNTLRIWNTFGDPEVAKSALKAAPEPFSHINRIR</sequence>
<dbReference type="PROSITE" id="PS50294">
    <property type="entry name" value="WD_REPEATS_REGION"/>
    <property type="match status" value="3"/>
</dbReference>
<keyword evidence="2 8" id="KW-0853">WD repeat</keyword>
<evidence type="ECO:0000259" key="10">
    <source>
        <dbReference type="Pfam" id="PF24807"/>
    </source>
</evidence>
<feature type="repeat" description="WD" evidence="8">
    <location>
        <begin position="208"/>
        <end position="249"/>
    </location>
</feature>
<keyword evidence="4" id="KW-0677">Repeat</keyword>
<dbReference type="GO" id="GO:0016567">
    <property type="term" value="P:protein ubiquitination"/>
    <property type="evidence" value="ECO:0007669"/>
    <property type="project" value="UniProtKB-UniPathway"/>
</dbReference>
<dbReference type="GO" id="GO:1905786">
    <property type="term" value="P:positive regulation of anaphase-promoting complex-dependent catabolic process"/>
    <property type="evidence" value="ECO:0007669"/>
    <property type="project" value="TreeGrafter"/>
</dbReference>
<comment type="function">
    <text evidence="7">Component of the anaphase promoting complex/cyclosome (APC/C), a cell cycle-regulated E3 ubiquitin-protein ligase complex that controls progression through mitosis and the G1 phase of the cell cycle.</text>
</comment>
<evidence type="ECO:0000256" key="5">
    <source>
        <dbReference type="ARBA" id="ARBA00022776"/>
    </source>
</evidence>
<dbReference type="PANTHER" id="PTHR19918:SF8">
    <property type="entry name" value="FI02843P"/>
    <property type="match status" value="1"/>
</dbReference>
<evidence type="ECO:0000256" key="6">
    <source>
        <dbReference type="ARBA" id="ARBA00023306"/>
    </source>
</evidence>
<keyword evidence="6" id="KW-0131">Cell cycle</keyword>
<keyword evidence="12" id="KW-1185">Reference proteome</keyword>
<comment type="similarity">
    <text evidence="1">Belongs to the WD repeat CDC20/Fizzy family.</text>
</comment>
<dbReference type="CDD" id="cd00200">
    <property type="entry name" value="WD40"/>
    <property type="match status" value="1"/>
</dbReference>
<feature type="domain" description="CDC20/Fizzy WD40" evidence="10">
    <location>
        <begin position="161"/>
        <end position="453"/>
    </location>
</feature>
<evidence type="ECO:0000256" key="4">
    <source>
        <dbReference type="ARBA" id="ARBA00022737"/>
    </source>
</evidence>
<protein>
    <recommendedName>
        <fullName evidence="10">CDC20/Fizzy WD40 domain-containing protein</fullName>
    </recommendedName>
</protein>
<reference evidence="12" key="1">
    <citation type="journal article" date="2019" name="Gigascience">
        <title>De novo genome assembly of the endangered Acer yangbiense, a plant species with extremely small populations endemic to Yunnan Province, China.</title>
        <authorList>
            <person name="Yang J."/>
            <person name="Wariss H.M."/>
            <person name="Tao L."/>
            <person name="Zhang R."/>
            <person name="Yun Q."/>
            <person name="Hollingsworth P."/>
            <person name="Dao Z."/>
            <person name="Luo G."/>
            <person name="Guo H."/>
            <person name="Ma Y."/>
            <person name="Sun W."/>
        </authorList>
    </citation>
    <scope>NUCLEOTIDE SEQUENCE [LARGE SCALE GENOMIC DNA]</scope>
    <source>
        <strain evidence="12">cv. Malutang</strain>
    </source>
</reference>
<evidence type="ECO:0000256" key="7">
    <source>
        <dbReference type="ARBA" id="ARBA00023425"/>
    </source>
</evidence>
<feature type="region of interest" description="Disordered" evidence="9">
    <location>
        <begin position="13"/>
        <end position="50"/>
    </location>
</feature>
<dbReference type="GO" id="GO:0010997">
    <property type="term" value="F:anaphase-promoting complex binding"/>
    <property type="evidence" value="ECO:0007669"/>
    <property type="project" value="InterPro"/>
</dbReference>
<evidence type="ECO:0000256" key="3">
    <source>
        <dbReference type="ARBA" id="ARBA00022618"/>
    </source>
</evidence>
<dbReference type="Proteomes" id="UP000323000">
    <property type="component" value="Chromosome 13"/>
</dbReference>
<dbReference type="EMBL" id="VAHF01000013">
    <property type="protein sequence ID" value="TXG48389.1"/>
    <property type="molecule type" value="Genomic_DNA"/>
</dbReference>
<dbReference type="InterPro" id="IPR001680">
    <property type="entry name" value="WD40_rpt"/>
</dbReference>
<feature type="repeat" description="WD" evidence="8">
    <location>
        <begin position="422"/>
        <end position="454"/>
    </location>
</feature>
<organism evidence="11 12">
    <name type="scientific">Acer yangbiense</name>
    <dbReference type="NCBI Taxonomy" id="1000413"/>
    <lineage>
        <taxon>Eukaryota</taxon>
        <taxon>Viridiplantae</taxon>
        <taxon>Streptophyta</taxon>
        <taxon>Embryophyta</taxon>
        <taxon>Tracheophyta</taxon>
        <taxon>Spermatophyta</taxon>
        <taxon>Magnoliopsida</taxon>
        <taxon>eudicotyledons</taxon>
        <taxon>Gunneridae</taxon>
        <taxon>Pentapetalae</taxon>
        <taxon>rosids</taxon>
        <taxon>malvids</taxon>
        <taxon>Sapindales</taxon>
        <taxon>Sapindaceae</taxon>
        <taxon>Hippocastanoideae</taxon>
        <taxon>Acereae</taxon>
        <taxon>Acer</taxon>
    </lineage>
</organism>
<dbReference type="GO" id="GO:0005680">
    <property type="term" value="C:anaphase-promoting complex"/>
    <property type="evidence" value="ECO:0007669"/>
    <property type="project" value="TreeGrafter"/>
</dbReference>
<evidence type="ECO:0000313" key="11">
    <source>
        <dbReference type="EMBL" id="TXG48389.1"/>
    </source>
</evidence>
<dbReference type="UniPathway" id="UPA00143"/>
<evidence type="ECO:0000256" key="2">
    <source>
        <dbReference type="ARBA" id="ARBA00022574"/>
    </source>
</evidence>
<dbReference type="AlphaFoldDB" id="A0A5C7GV53"/>
<name>A0A5C7GV53_9ROSI</name>
<evidence type="ECO:0000256" key="1">
    <source>
        <dbReference type="ARBA" id="ARBA00006445"/>
    </source>
</evidence>
<dbReference type="GO" id="GO:1990757">
    <property type="term" value="F:ubiquitin ligase activator activity"/>
    <property type="evidence" value="ECO:0007669"/>
    <property type="project" value="TreeGrafter"/>
</dbReference>
<evidence type="ECO:0000256" key="9">
    <source>
        <dbReference type="SAM" id="MobiDB-lite"/>
    </source>
</evidence>
<feature type="compositionally biased region" description="Low complexity" evidence="9">
    <location>
        <begin position="31"/>
        <end position="42"/>
    </location>
</feature>
<evidence type="ECO:0000313" key="12">
    <source>
        <dbReference type="Proteomes" id="UP000323000"/>
    </source>
</evidence>
<keyword evidence="3" id="KW-0132">Cell division</keyword>
<dbReference type="InterPro" id="IPR056150">
    <property type="entry name" value="WD40_CDC20-Fz"/>
</dbReference>
<accession>A0A5C7GV53</accession>
<dbReference type="OrthoDB" id="10263272at2759"/>
<comment type="caution">
    <text evidence="11">The sequence shown here is derived from an EMBL/GenBank/DDBJ whole genome shotgun (WGS) entry which is preliminary data.</text>
</comment>
<dbReference type="GO" id="GO:0031145">
    <property type="term" value="P:anaphase-promoting complex-dependent catabolic process"/>
    <property type="evidence" value="ECO:0007669"/>
    <property type="project" value="TreeGrafter"/>
</dbReference>
<feature type="compositionally biased region" description="Polar residues" evidence="9">
    <location>
        <begin position="17"/>
        <end position="30"/>
    </location>
</feature>
<dbReference type="PROSITE" id="PS50082">
    <property type="entry name" value="WD_REPEATS_2"/>
    <property type="match status" value="3"/>
</dbReference>
<gene>
    <name evidence="11" type="ORF">EZV62_027683</name>
</gene>
<feature type="repeat" description="WD" evidence="8">
    <location>
        <begin position="292"/>
        <end position="333"/>
    </location>
</feature>